<dbReference type="PANTHER" id="PTHR21503">
    <property type="entry name" value="F-BOX-CONTAINING HYPOTHETICAL PROTEIN C.ELEGANS"/>
    <property type="match status" value="1"/>
</dbReference>
<proteinExistence type="predicted"/>
<dbReference type="Proteomes" id="UP000230233">
    <property type="component" value="Chromosome IV"/>
</dbReference>
<feature type="domain" description="F-box" evidence="1">
    <location>
        <begin position="2"/>
        <end position="46"/>
    </location>
</feature>
<evidence type="ECO:0000313" key="2">
    <source>
        <dbReference type="EMBL" id="PIC37032.1"/>
    </source>
</evidence>
<organism evidence="2 3">
    <name type="scientific">Caenorhabditis nigoni</name>
    <dbReference type="NCBI Taxonomy" id="1611254"/>
    <lineage>
        <taxon>Eukaryota</taxon>
        <taxon>Metazoa</taxon>
        <taxon>Ecdysozoa</taxon>
        <taxon>Nematoda</taxon>
        <taxon>Chromadorea</taxon>
        <taxon>Rhabditida</taxon>
        <taxon>Rhabditina</taxon>
        <taxon>Rhabditomorpha</taxon>
        <taxon>Rhabditoidea</taxon>
        <taxon>Rhabditidae</taxon>
        <taxon>Peloderinae</taxon>
        <taxon>Caenorhabditis</taxon>
    </lineage>
</organism>
<evidence type="ECO:0000313" key="3">
    <source>
        <dbReference type="Proteomes" id="UP000230233"/>
    </source>
</evidence>
<gene>
    <name evidence="2" type="primary">Cnig_chr_IV.g15813</name>
    <name evidence="2" type="ORF">B9Z55_015813</name>
</gene>
<comment type="caution">
    <text evidence="2">The sequence shown here is derived from an EMBL/GenBank/DDBJ whole genome shotgun (WGS) entry which is preliminary data.</text>
</comment>
<dbReference type="PANTHER" id="PTHR21503:SF8">
    <property type="entry name" value="F-BOX ASSOCIATED DOMAIN-CONTAINING PROTEIN-RELATED"/>
    <property type="match status" value="1"/>
</dbReference>
<dbReference type="EMBL" id="PDUG01000004">
    <property type="protein sequence ID" value="PIC37032.1"/>
    <property type="molecule type" value="Genomic_DNA"/>
</dbReference>
<dbReference type="InterPro" id="IPR001810">
    <property type="entry name" value="F-box_dom"/>
</dbReference>
<reference evidence="3" key="1">
    <citation type="submission" date="2017-10" db="EMBL/GenBank/DDBJ databases">
        <title>Rapid genome shrinkage in a self-fertile nematode reveals novel sperm competition proteins.</title>
        <authorList>
            <person name="Yin D."/>
            <person name="Schwarz E.M."/>
            <person name="Thomas C.G."/>
            <person name="Felde R.L."/>
            <person name="Korf I.F."/>
            <person name="Cutter A.D."/>
            <person name="Schartner C.M."/>
            <person name="Ralston E.J."/>
            <person name="Meyer B.J."/>
            <person name="Haag E.S."/>
        </authorList>
    </citation>
    <scope>NUCLEOTIDE SEQUENCE [LARGE SCALE GENOMIC DNA]</scope>
    <source>
        <strain evidence="3">JU1422</strain>
    </source>
</reference>
<sequence>MPFPILHTPLVVLSEIISLLEPSGIVTASFCSKNVQRILKRHYQQRKPLEWKLHMIDDDSEEHVGIETSGRGEHIILAKRISGLNEPMSLGSNEYGCILVYSEDQVMASKMVIDYVSGLFNLEVSGLTIDRNNIWAIDWINNRQEQVLEDFYIFGNNKYDGTGDEAMDHALRNVRASKYFTFEMNVSDNYRFDGNLEPGNRLLIYAYGHWVTLDNLLSFDFIEITVRGSRLSIPDLYSFIRHWRAGGSPRLKFLRLEFDHQLDFEHFEDELEVVERDIAGEYRSRDDHFQNWRFDHGYCIQRNDGVKTVIDFGGGHFVMMNWSEIQLK</sequence>
<dbReference type="AlphaFoldDB" id="A0A2G5UBT7"/>
<accession>A0A2G5UBT7</accession>
<dbReference type="InterPro" id="IPR012885">
    <property type="entry name" value="F-box_Sdz-33"/>
</dbReference>
<keyword evidence="3" id="KW-1185">Reference proteome</keyword>
<dbReference type="OrthoDB" id="5904934at2759"/>
<dbReference type="Pfam" id="PF07735">
    <property type="entry name" value="FBA_2"/>
    <property type="match status" value="1"/>
</dbReference>
<name>A0A2G5UBT7_9PELO</name>
<protein>
    <recommendedName>
        <fullName evidence="1">F-box domain-containing protein</fullName>
    </recommendedName>
</protein>
<evidence type="ECO:0000259" key="1">
    <source>
        <dbReference type="PROSITE" id="PS50181"/>
    </source>
</evidence>
<dbReference type="PROSITE" id="PS50181">
    <property type="entry name" value="FBOX"/>
    <property type="match status" value="1"/>
</dbReference>